<reference evidence="1" key="1">
    <citation type="submission" date="2023-10" db="EMBL/GenBank/DDBJ databases">
        <authorList>
            <person name="Chen Y."/>
            <person name="Shah S."/>
            <person name="Dougan E. K."/>
            <person name="Thang M."/>
            <person name="Chan C."/>
        </authorList>
    </citation>
    <scope>NUCLEOTIDE SEQUENCE [LARGE SCALE GENOMIC DNA]</scope>
</reference>
<protein>
    <submittedName>
        <fullName evidence="1">Uncharacterized protein</fullName>
    </submittedName>
</protein>
<dbReference type="EMBL" id="CAUYUJ010006188">
    <property type="protein sequence ID" value="CAK0816433.1"/>
    <property type="molecule type" value="Genomic_DNA"/>
</dbReference>
<evidence type="ECO:0000313" key="2">
    <source>
        <dbReference type="Proteomes" id="UP001189429"/>
    </source>
</evidence>
<proteinExistence type="predicted"/>
<gene>
    <name evidence="1" type="ORF">PCOR1329_LOCUS19388</name>
</gene>
<accession>A0ABN9RFF5</accession>
<evidence type="ECO:0000313" key="1">
    <source>
        <dbReference type="EMBL" id="CAK0816433.1"/>
    </source>
</evidence>
<dbReference type="Proteomes" id="UP001189429">
    <property type="component" value="Unassembled WGS sequence"/>
</dbReference>
<keyword evidence="2" id="KW-1185">Reference proteome</keyword>
<sequence length="117" mass="12775">MNAHFRSFARSSGIGVDAENLPSRFFPDSIFRADVLMPLFVPPSAGPCFRGPAGGELHPARAALGGRACAGTCRRRCGPPCSEARRRQPRRCKREQLEFGRGWTQRSCGQNGAPFLV</sequence>
<organism evidence="1 2">
    <name type="scientific">Prorocentrum cordatum</name>
    <dbReference type="NCBI Taxonomy" id="2364126"/>
    <lineage>
        <taxon>Eukaryota</taxon>
        <taxon>Sar</taxon>
        <taxon>Alveolata</taxon>
        <taxon>Dinophyceae</taxon>
        <taxon>Prorocentrales</taxon>
        <taxon>Prorocentraceae</taxon>
        <taxon>Prorocentrum</taxon>
    </lineage>
</organism>
<comment type="caution">
    <text evidence="1">The sequence shown here is derived from an EMBL/GenBank/DDBJ whole genome shotgun (WGS) entry which is preliminary data.</text>
</comment>
<name>A0ABN9RFF5_9DINO</name>